<dbReference type="PANTHER" id="PTHR34297">
    <property type="entry name" value="HYPOTHETICAL CYTOSOLIC PROTEIN-RELATED"/>
    <property type="match status" value="1"/>
</dbReference>
<dbReference type="AlphaFoldDB" id="A0A2T4Z9I2"/>
<sequence length="135" mass="14467">MAEEANETLQTDMGTVEIAPEVIQIIGGLAAVQVDGVAGTSGGVVDDINQILRRKNPKHGIKVELGEELEIAVSIAVHFGYHLPDVAVEVQRQVKEAIESMTGLVVGKVLVRVVEVKIAGEMEGSPKTDHHQRVK</sequence>
<evidence type="ECO:0000313" key="3">
    <source>
        <dbReference type="Proteomes" id="UP000241639"/>
    </source>
</evidence>
<dbReference type="InterPro" id="IPR005531">
    <property type="entry name" value="Asp23"/>
</dbReference>
<dbReference type="EMBL" id="PZZP01000001">
    <property type="protein sequence ID" value="PTM58527.1"/>
    <property type="molecule type" value="Genomic_DNA"/>
</dbReference>
<evidence type="ECO:0000256" key="1">
    <source>
        <dbReference type="ARBA" id="ARBA00005721"/>
    </source>
</evidence>
<dbReference type="Pfam" id="PF03780">
    <property type="entry name" value="Asp23"/>
    <property type="match status" value="1"/>
</dbReference>
<dbReference type="Proteomes" id="UP000241639">
    <property type="component" value="Unassembled WGS sequence"/>
</dbReference>
<proteinExistence type="inferred from homology"/>
<evidence type="ECO:0000313" key="2">
    <source>
        <dbReference type="EMBL" id="PTM58527.1"/>
    </source>
</evidence>
<accession>A0A2T4Z9I2</accession>
<organism evidence="2 3">
    <name type="scientific">Desmospora activa DSM 45169</name>
    <dbReference type="NCBI Taxonomy" id="1121389"/>
    <lineage>
        <taxon>Bacteria</taxon>
        <taxon>Bacillati</taxon>
        <taxon>Bacillota</taxon>
        <taxon>Bacilli</taxon>
        <taxon>Bacillales</taxon>
        <taxon>Thermoactinomycetaceae</taxon>
        <taxon>Desmospora</taxon>
    </lineage>
</organism>
<keyword evidence="3" id="KW-1185">Reference proteome</keyword>
<name>A0A2T4Z9I2_9BACL</name>
<reference evidence="2 3" key="1">
    <citation type="submission" date="2018-04" db="EMBL/GenBank/DDBJ databases">
        <title>Genomic Encyclopedia of Archaeal and Bacterial Type Strains, Phase II (KMG-II): from individual species to whole genera.</title>
        <authorList>
            <person name="Goeker M."/>
        </authorList>
    </citation>
    <scope>NUCLEOTIDE SEQUENCE [LARGE SCALE GENOMIC DNA]</scope>
    <source>
        <strain evidence="2 3">DSM 45169</strain>
    </source>
</reference>
<protein>
    <submittedName>
        <fullName evidence="2">Putative alkaline shock family protein YloU</fullName>
    </submittedName>
</protein>
<dbReference type="RefSeq" id="WP_107725323.1">
    <property type="nucleotide sequence ID" value="NZ_PZZP01000001.1"/>
</dbReference>
<comment type="caution">
    <text evidence="2">The sequence shown here is derived from an EMBL/GenBank/DDBJ whole genome shotgun (WGS) entry which is preliminary data.</text>
</comment>
<dbReference type="PANTHER" id="PTHR34297:SF2">
    <property type="entry name" value="ASP23_GLS24 FAMILY ENVELOPE STRESS RESPONSE PROTEIN"/>
    <property type="match status" value="1"/>
</dbReference>
<gene>
    <name evidence="2" type="ORF">C8J48_1112</name>
</gene>
<dbReference type="OrthoDB" id="9793465at2"/>
<comment type="similarity">
    <text evidence="1">Belongs to the asp23 family.</text>
</comment>